<protein>
    <submittedName>
        <fullName evidence="2">Uncharacterized protein</fullName>
    </submittedName>
</protein>
<gene>
    <name evidence="2" type="ORF">EYY89_15380</name>
</gene>
<feature type="transmembrane region" description="Helical" evidence="1">
    <location>
        <begin position="51"/>
        <end position="67"/>
    </location>
</feature>
<dbReference type="EMBL" id="SITD01000062">
    <property type="protein sequence ID" value="TBM24136.1"/>
    <property type="molecule type" value="Genomic_DNA"/>
</dbReference>
<dbReference type="Proteomes" id="UP000293380">
    <property type="component" value="Unassembled WGS sequence"/>
</dbReference>
<keyword evidence="1" id="KW-0812">Transmembrane</keyword>
<proteinExistence type="predicted"/>
<organism evidence="2 3">
    <name type="scientific">Hafnia paralvei</name>
    <dbReference type="NCBI Taxonomy" id="546367"/>
    <lineage>
        <taxon>Bacteria</taxon>
        <taxon>Pseudomonadati</taxon>
        <taxon>Pseudomonadota</taxon>
        <taxon>Gammaproteobacteria</taxon>
        <taxon>Enterobacterales</taxon>
        <taxon>Hafniaceae</taxon>
        <taxon>Hafnia</taxon>
    </lineage>
</organism>
<name>A0A4V2J6Z3_9GAMM</name>
<reference evidence="2 3" key="1">
    <citation type="submission" date="2019-02" db="EMBL/GenBank/DDBJ databases">
        <title>Comparative genomic analysis of the Hafnia genus genomes.</title>
        <authorList>
            <person name="Zhiqiu Y."/>
            <person name="Chao Y."/>
            <person name="Yuhui D."/>
            <person name="Di H."/>
            <person name="Bin L."/>
        </authorList>
    </citation>
    <scope>NUCLEOTIDE SEQUENCE [LARGE SCALE GENOMIC DNA]</scope>
    <source>
        <strain evidence="2 3">PCM_1194</strain>
    </source>
</reference>
<feature type="transmembrane region" description="Helical" evidence="1">
    <location>
        <begin position="87"/>
        <end position="109"/>
    </location>
</feature>
<comment type="caution">
    <text evidence="2">The sequence shown here is derived from an EMBL/GenBank/DDBJ whole genome shotgun (WGS) entry which is preliminary data.</text>
</comment>
<evidence type="ECO:0000313" key="3">
    <source>
        <dbReference type="Proteomes" id="UP000293380"/>
    </source>
</evidence>
<keyword evidence="1" id="KW-1133">Transmembrane helix</keyword>
<keyword evidence="1" id="KW-0472">Membrane</keyword>
<feature type="transmembrane region" description="Helical" evidence="1">
    <location>
        <begin position="16"/>
        <end position="39"/>
    </location>
</feature>
<evidence type="ECO:0000256" key="1">
    <source>
        <dbReference type="SAM" id="Phobius"/>
    </source>
</evidence>
<accession>A0A4V2J6Z3</accession>
<evidence type="ECO:0000313" key="2">
    <source>
        <dbReference type="EMBL" id="TBM24136.1"/>
    </source>
</evidence>
<sequence>MFSSIALINKYPSLNIAMYLIVEFIIRVVIAIVMIWAVVSVFKRKKLGRPLASLSLIIIFSMKIYAHNSATGSSNLLFTLDNDAQRAGAYLADLIEVLLFATLLFRFNFSHASKKYFTKEGSIKITET</sequence>
<dbReference type="AlphaFoldDB" id="A0A4V2J6Z3"/>